<evidence type="ECO:0000313" key="3">
    <source>
        <dbReference type="RefSeq" id="XP_030518954.2"/>
    </source>
</evidence>
<dbReference type="RefSeq" id="XP_030518954.2">
    <property type="nucleotide sequence ID" value="XM_030663094.2"/>
</dbReference>
<gene>
    <name evidence="3" type="primary">LOC115732448</name>
</gene>
<reference evidence="3" key="1">
    <citation type="submission" date="2025-08" db="UniProtKB">
        <authorList>
            <consortium name="RefSeq"/>
        </authorList>
    </citation>
    <scope>IDENTIFICATION</scope>
    <source>
        <tissue evidence="3">Leaf</tissue>
    </source>
</reference>
<evidence type="ECO:0000256" key="1">
    <source>
        <dbReference type="SAM" id="MobiDB-lite"/>
    </source>
</evidence>
<sequence length="238" mass="26039">MESRPLSITLISAKNLKACNVHLAASLSGDESDDKQRTPDHKKGSTANTWLGHTFKFTVEEAPLLDTRIEFNIEKKEAFLNRFFCFKRGSFFGRKTSYVVGKVDVPIEDLRPDGSAGDTNPKVLSCEVWSSSPKKTKGKTVAVLEFSYKFGERFPVEAPPELEEETVTATPAAERPRTGNATPAYSFGPPAGYGPAAPPPLRRPGWSFLERMGIAVTVNAITSAFNNLVFDGGDFTDT</sequence>
<accession>A0A8B8NAF6</accession>
<evidence type="ECO:0000313" key="2">
    <source>
        <dbReference type="Proteomes" id="UP000827889"/>
    </source>
</evidence>
<protein>
    <submittedName>
        <fullName evidence="3">Protein SRC2-like</fullName>
    </submittedName>
</protein>
<keyword evidence="2" id="KW-1185">Reference proteome</keyword>
<proteinExistence type="predicted"/>
<feature type="region of interest" description="Disordered" evidence="1">
    <location>
        <begin position="159"/>
        <end position="198"/>
    </location>
</feature>
<organism evidence="2 3">
    <name type="scientific">Rhodamnia argentea</name>
    <dbReference type="NCBI Taxonomy" id="178133"/>
    <lineage>
        <taxon>Eukaryota</taxon>
        <taxon>Viridiplantae</taxon>
        <taxon>Streptophyta</taxon>
        <taxon>Embryophyta</taxon>
        <taxon>Tracheophyta</taxon>
        <taxon>Spermatophyta</taxon>
        <taxon>Magnoliopsida</taxon>
        <taxon>eudicotyledons</taxon>
        <taxon>Gunneridae</taxon>
        <taxon>Pentapetalae</taxon>
        <taxon>rosids</taxon>
        <taxon>malvids</taxon>
        <taxon>Myrtales</taxon>
        <taxon>Myrtaceae</taxon>
        <taxon>Myrtoideae</taxon>
        <taxon>Myrteae</taxon>
        <taxon>Australasian group</taxon>
        <taxon>Rhodamnia</taxon>
    </lineage>
</organism>
<feature type="compositionally biased region" description="Low complexity" evidence="1">
    <location>
        <begin position="183"/>
        <end position="195"/>
    </location>
</feature>
<name>A0A8B8NAF6_9MYRT</name>
<dbReference type="PANTHER" id="PTHR32246">
    <property type="entry name" value="INGRESSION PROTEIN FIC1"/>
    <property type="match status" value="1"/>
</dbReference>
<dbReference type="Proteomes" id="UP000827889">
    <property type="component" value="Chromosome 6"/>
</dbReference>
<dbReference type="GeneID" id="115732448"/>
<dbReference type="PANTHER" id="PTHR32246:SF163">
    <property type="entry name" value="PROTEIN SRC2-LIKE"/>
    <property type="match status" value="1"/>
</dbReference>